<comment type="caution">
    <text evidence="3">The sequence shown here is derived from an EMBL/GenBank/DDBJ whole genome shotgun (WGS) entry which is preliminary data.</text>
</comment>
<reference evidence="3 4" key="1">
    <citation type="submission" date="2024-05" db="EMBL/GenBank/DDBJ databases">
        <authorList>
            <person name="Duchaud E."/>
        </authorList>
    </citation>
    <scope>NUCLEOTIDE SEQUENCE [LARGE SCALE GENOMIC DNA]</scope>
    <source>
        <strain evidence="3">Ena-SAMPLE-TAB-13-05-2024-13:56:06:370-140305</strain>
    </source>
</reference>
<proteinExistence type="predicted"/>
<name>A0ABP1F942_9FLAO</name>
<dbReference type="PROSITE" id="PS00188">
    <property type="entry name" value="BIOTIN"/>
    <property type="match status" value="1"/>
</dbReference>
<gene>
    <name evidence="3" type="ORF">T190115A13A_20180</name>
</gene>
<dbReference type="PANTHER" id="PTHR45266">
    <property type="entry name" value="OXALOACETATE DECARBOXYLASE ALPHA CHAIN"/>
    <property type="match status" value="1"/>
</dbReference>
<sequence length="162" mass="18157">MSKSFKTTVNSLYQFDIEQTDLEDLDISKKSKNQYHLINENRNYKTQILESNFNQKQYTVEVNGNVYNVKIADSLDLLISELGMEASSNKKENTIKAPMPGLIVSINVDLNQEVKEGDGVLVLEAMKMENTLVAPQDGVVKSISVNSGDKVEKNEILIEIEA</sequence>
<evidence type="ECO:0000313" key="3">
    <source>
        <dbReference type="EMBL" id="CAL2106900.1"/>
    </source>
</evidence>
<protein>
    <submittedName>
        <fullName evidence="3">Acetyl-CoA carboxylase biotin carboxyl carrier protein subunit</fullName>
    </submittedName>
</protein>
<dbReference type="Gene3D" id="2.40.50.100">
    <property type="match status" value="1"/>
</dbReference>
<dbReference type="CDD" id="cd06850">
    <property type="entry name" value="biotinyl_domain"/>
    <property type="match status" value="1"/>
</dbReference>
<evidence type="ECO:0000259" key="2">
    <source>
        <dbReference type="PROSITE" id="PS50968"/>
    </source>
</evidence>
<dbReference type="EMBL" id="CAXJRC010000022">
    <property type="protein sequence ID" value="CAL2106900.1"/>
    <property type="molecule type" value="Genomic_DNA"/>
</dbReference>
<keyword evidence="1" id="KW-0092">Biotin</keyword>
<evidence type="ECO:0000256" key="1">
    <source>
        <dbReference type="ARBA" id="ARBA00023267"/>
    </source>
</evidence>
<keyword evidence="4" id="KW-1185">Reference proteome</keyword>
<feature type="domain" description="Lipoyl-binding" evidence="2">
    <location>
        <begin position="79"/>
        <end position="161"/>
    </location>
</feature>
<dbReference type="SUPFAM" id="SSF51230">
    <property type="entry name" value="Single hybrid motif"/>
    <property type="match status" value="1"/>
</dbReference>
<dbReference type="PROSITE" id="PS50968">
    <property type="entry name" value="BIOTINYL_LIPOYL"/>
    <property type="match status" value="1"/>
</dbReference>
<dbReference type="InterPro" id="IPR000089">
    <property type="entry name" value="Biotin_lipoyl"/>
</dbReference>
<dbReference type="InterPro" id="IPR001882">
    <property type="entry name" value="Biotin_BS"/>
</dbReference>
<dbReference type="InterPro" id="IPR011053">
    <property type="entry name" value="Single_hybrid_motif"/>
</dbReference>
<accession>A0ABP1F942</accession>
<dbReference type="InterPro" id="IPR050709">
    <property type="entry name" value="Biotin_Carboxyl_Carrier/Decarb"/>
</dbReference>
<dbReference type="Pfam" id="PF00364">
    <property type="entry name" value="Biotin_lipoyl"/>
    <property type="match status" value="1"/>
</dbReference>
<organism evidence="3 4">
    <name type="scientific">Tenacibaculum vairaonense</name>
    <dbReference type="NCBI Taxonomy" id="3137860"/>
    <lineage>
        <taxon>Bacteria</taxon>
        <taxon>Pseudomonadati</taxon>
        <taxon>Bacteroidota</taxon>
        <taxon>Flavobacteriia</taxon>
        <taxon>Flavobacteriales</taxon>
        <taxon>Flavobacteriaceae</taxon>
        <taxon>Tenacibaculum</taxon>
    </lineage>
</organism>
<dbReference type="Proteomes" id="UP001497602">
    <property type="component" value="Unassembled WGS sequence"/>
</dbReference>
<dbReference type="PANTHER" id="PTHR45266:SF3">
    <property type="entry name" value="OXALOACETATE DECARBOXYLASE ALPHA CHAIN"/>
    <property type="match status" value="1"/>
</dbReference>
<dbReference type="RefSeq" id="WP_348705438.1">
    <property type="nucleotide sequence ID" value="NZ_CAXIYA010000033.1"/>
</dbReference>
<evidence type="ECO:0000313" key="4">
    <source>
        <dbReference type="Proteomes" id="UP001497602"/>
    </source>
</evidence>